<name>A0A8D2J0Q1_VARKO</name>
<dbReference type="PANTHER" id="PTHR31198:SF1">
    <property type="entry name" value="CENTROSOMAL AT-AC SPLICING FACTOR"/>
    <property type="match status" value="1"/>
</dbReference>
<dbReference type="Ensembl" id="ENSVKKT00000004972.1">
    <property type="protein sequence ID" value="ENSVKKP00000004837.1"/>
    <property type="gene ID" value="ENSVKKG00000003593.1"/>
</dbReference>
<sequence length="311" mass="35393">LSPAPAAAATVFRCSLCRRSAFAGRRSHLHSAGHQRRLRARPVLGLLQVDAAREVLRRAVVAPVEPAEHERRFWCACCGQEVRRHLSHGGLAVPHGGLLQHLASAEHKKAVSAFWWEHKADPSLKPHFLVSSEEYELFKASLSKALDTYDAEEEEVIQQMAAHIREVEQSRQEMVDAVLEVCVPGMQVGSIHHYIHKYVYEPLLDSPPLTSSLQFAGAKPPWLRDEERESQGQIGPSYEEFLKEREKQKLRTLPPNRVGANFDHSSQTGEGWLPSFGRVWNHGRRWQSRHQFKLEAGQKQPRTKRKRPKTD</sequence>
<evidence type="ECO:0000313" key="2">
    <source>
        <dbReference type="Ensembl" id="ENSVKKP00000004837.1"/>
    </source>
</evidence>
<feature type="region of interest" description="Disordered" evidence="1">
    <location>
        <begin position="290"/>
        <end position="311"/>
    </location>
</feature>
<accession>A0A8D2J0Q1</accession>
<dbReference type="PANTHER" id="PTHR31198">
    <property type="entry name" value="COILED-COIL DOMAIN-CONTAINING PROTEIN 84"/>
    <property type="match status" value="1"/>
</dbReference>
<feature type="compositionally biased region" description="Basic residues" evidence="1">
    <location>
        <begin position="301"/>
        <end position="311"/>
    </location>
</feature>
<feature type="region of interest" description="Disordered" evidence="1">
    <location>
        <begin position="255"/>
        <end position="274"/>
    </location>
</feature>
<protein>
    <submittedName>
        <fullName evidence="2">Coiled-coil domain containing 84</fullName>
    </submittedName>
</protein>
<dbReference type="OMA" id="MIQDEYT"/>
<organism evidence="2 3">
    <name type="scientific">Varanus komodoensis</name>
    <name type="common">Komodo dragon</name>
    <dbReference type="NCBI Taxonomy" id="61221"/>
    <lineage>
        <taxon>Eukaryota</taxon>
        <taxon>Metazoa</taxon>
        <taxon>Chordata</taxon>
        <taxon>Craniata</taxon>
        <taxon>Vertebrata</taxon>
        <taxon>Euteleostomi</taxon>
        <taxon>Lepidosauria</taxon>
        <taxon>Squamata</taxon>
        <taxon>Bifurcata</taxon>
        <taxon>Unidentata</taxon>
        <taxon>Episquamata</taxon>
        <taxon>Toxicofera</taxon>
        <taxon>Anguimorpha</taxon>
        <taxon>Paleoanguimorpha</taxon>
        <taxon>Varanoidea</taxon>
        <taxon>Varanidae</taxon>
        <taxon>Varanus</taxon>
    </lineage>
</organism>
<keyword evidence="3" id="KW-1185">Reference proteome</keyword>
<dbReference type="AlphaFoldDB" id="A0A8D2J0Q1"/>
<evidence type="ECO:0000256" key="1">
    <source>
        <dbReference type="SAM" id="MobiDB-lite"/>
    </source>
</evidence>
<evidence type="ECO:0000313" key="3">
    <source>
        <dbReference type="Proteomes" id="UP000694545"/>
    </source>
</evidence>
<reference evidence="2" key="1">
    <citation type="submission" date="2025-08" db="UniProtKB">
        <authorList>
            <consortium name="Ensembl"/>
        </authorList>
    </citation>
    <scope>IDENTIFICATION</scope>
</reference>
<dbReference type="Pfam" id="PF14968">
    <property type="entry name" value="CCDC84"/>
    <property type="match status" value="2"/>
</dbReference>
<reference evidence="2" key="2">
    <citation type="submission" date="2025-09" db="UniProtKB">
        <authorList>
            <consortium name="Ensembl"/>
        </authorList>
    </citation>
    <scope>IDENTIFICATION</scope>
</reference>
<dbReference type="Proteomes" id="UP000694545">
    <property type="component" value="Unplaced"/>
</dbReference>
<proteinExistence type="predicted"/>
<dbReference type="InterPro" id="IPR028015">
    <property type="entry name" value="CCDC84-like"/>
</dbReference>